<dbReference type="GeneID" id="78120120"/>
<reference evidence="1 2" key="1">
    <citation type="submission" date="2018-07" db="EMBL/GenBank/DDBJ databases">
        <title>Brachybacteriurn paraconglorneratum KCTC 9916.</title>
        <authorList>
            <person name="Li Y."/>
        </authorList>
    </citation>
    <scope>NUCLEOTIDE SEQUENCE [LARGE SCALE GENOMIC DNA]</scope>
    <source>
        <strain evidence="1 2">KCTC 9916</strain>
    </source>
</reference>
<dbReference type="EMBL" id="QOCI01000001">
    <property type="protein sequence ID" value="RRR20489.1"/>
    <property type="molecule type" value="Genomic_DNA"/>
</dbReference>
<dbReference type="AlphaFoldDB" id="A0A3R8QY20"/>
<comment type="caution">
    <text evidence="1">The sequence shown here is derived from an EMBL/GenBank/DDBJ whole genome shotgun (WGS) entry which is preliminary data.</text>
</comment>
<evidence type="ECO:0000313" key="1">
    <source>
        <dbReference type="EMBL" id="RRR20489.1"/>
    </source>
</evidence>
<dbReference type="InterPro" id="IPR013406">
    <property type="entry name" value="CHP02574_addiction_mod"/>
</dbReference>
<keyword evidence="2" id="KW-1185">Reference proteome</keyword>
<dbReference type="Pfam" id="PF09720">
    <property type="entry name" value="Unstab_antitox"/>
    <property type="match status" value="1"/>
</dbReference>
<dbReference type="Proteomes" id="UP000274327">
    <property type="component" value="Unassembled WGS sequence"/>
</dbReference>
<evidence type="ECO:0000313" key="2">
    <source>
        <dbReference type="Proteomes" id="UP000274327"/>
    </source>
</evidence>
<protein>
    <recommendedName>
        <fullName evidence="3">Addiction module protein</fullName>
    </recommendedName>
</protein>
<gene>
    <name evidence="1" type="ORF">DS079_03630</name>
</gene>
<name>A0A3R8QY20_9MICO</name>
<accession>A0A3R8QY20</accession>
<sequence>MGLEIAEVERALLALDPEARAEVIRRGLRSLDEGYAAPEGTVAADEWRDELKRRADDVVEGRVELGTFAATKAEFERRHPRTAQ</sequence>
<evidence type="ECO:0008006" key="3">
    <source>
        <dbReference type="Google" id="ProtNLM"/>
    </source>
</evidence>
<organism evidence="1 2">
    <name type="scientific">Brachybacterium paraconglomeratum</name>
    <dbReference type="NCBI Taxonomy" id="173362"/>
    <lineage>
        <taxon>Bacteria</taxon>
        <taxon>Bacillati</taxon>
        <taxon>Actinomycetota</taxon>
        <taxon>Actinomycetes</taxon>
        <taxon>Micrococcales</taxon>
        <taxon>Dermabacteraceae</taxon>
        <taxon>Brachybacterium</taxon>
    </lineage>
</organism>
<proteinExistence type="predicted"/>
<dbReference type="RefSeq" id="WP_126984882.1">
    <property type="nucleotide sequence ID" value="NZ_ML133851.1"/>
</dbReference>